<organism evidence="1 2">
    <name type="scientific">Mesonia oceanica</name>
    <dbReference type="NCBI Taxonomy" id="2687242"/>
    <lineage>
        <taxon>Bacteria</taxon>
        <taxon>Pseudomonadati</taxon>
        <taxon>Bacteroidota</taxon>
        <taxon>Flavobacteriia</taxon>
        <taxon>Flavobacteriales</taxon>
        <taxon>Flavobacteriaceae</taxon>
        <taxon>Mesonia</taxon>
    </lineage>
</organism>
<name>A0AC61Y992_9FLAO</name>
<dbReference type="EMBL" id="CABVMM010000008">
    <property type="protein sequence ID" value="VVV00963.1"/>
    <property type="molecule type" value="Genomic_DNA"/>
</dbReference>
<sequence length="308" mass="34258">MKAIQINQYGDNSVLHEAEIEIPFIEPNQVLVKLKASAVNPVDYKIRSGFMQAQLPKNFPFTLGWEGAGVITSLGTEIKNYKIGDEVILMPNFLQGGTYAEYVAVNADEIIRKPADLEFENAATLPVAWSTAWTALVKDINIRPQQNILILGAGGAVGKMAVQIAKKYGLNVTGTATGEDIITLETFRIDEVIDYKSTDIASLKKKFDVVLDLVGGEFLKKAYALVKKGGSIISTTQFPDTEMLSKYSIHGKMTFTTMDKTAFDQLFIWLDKDEIQLKSPDIFELHQAKEALALVENRKIKNKIIFKF</sequence>
<gene>
    <name evidence="1" type="primary">qorA_2</name>
    <name evidence="1" type="ORF">FVB9532_02239</name>
</gene>
<keyword evidence="2" id="KW-1185">Reference proteome</keyword>
<proteinExistence type="predicted"/>
<reference evidence="1" key="1">
    <citation type="submission" date="2019-09" db="EMBL/GenBank/DDBJ databases">
        <authorList>
            <person name="Rodrigo-Torres L."/>
            <person name="Arahal R. D."/>
            <person name="Lucena T."/>
        </authorList>
    </citation>
    <scope>NUCLEOTIDE SEQUENCE</scope>
    <source>
        <strain evidence="1">ISS653</strain>
    </source>
</reference>
<evidence type="ECO:0000313" key="1">
    <source>
        <dbReference type="EMBL" id="VVV00963.1"/>
    </source>
</evidence>
<evidence type="ECO:0000313" key="2">
    <source>
        <dbReference type="Proteomes" id="UP000356253"/>
    </source>
</evidence>
<keyword evidence="1" id="KW-0560">Oxidoreductase</keyword>
<dbReference type="Proteomes" id="UP000356253">
    <property type="component" value="Unassembled WGS sequence"/>
</dbReference>
<protein>
    <submittedName>
        <fullName evidence="1">Quinone oxidoreductase 1</fullName>
        <ecNumber evidence="1">1.6.5.5</ecNumber>
    </submittedName>
</protein>
<comment type="caution">
    <text evidence="1">The sequence shown here is derived from an EMBL/GenBank/DDBJ whole genome shotgun (WGS) entry which is preliminary data.</text>
</comment>
<accession>A0AC61Y992</accession>
<dbReference type="EC" id="1.6.5.5" evidence="1"/>